<evidence type="ECO:0000256" key="3">
    <source>
        <dbReference type="ARBA" id="ARBA00023163"/>
    </source>
</evidence>
<dbReference type="PANTHER" id="PTHR30136">
    <property type="entry name" value="HELIX-TURN-HELIX TRANSCRIPTIONAL REGULATOR, ICLR FAMILY"/>
    <property type="match status" value="1"/>
</dbReference>
<dbReference type="SMART" id="SM00346">
    <property type="entry name" value="HTH_ICLR"/>
    <property type="match status" value="1"/>
</dbReference>
<keyword evidence="3" id="KW-0804">Transcription</keyword>
<organism evidence="6 7">
    <name type="scientific">Tectimicrobiota bacterium</name>
    <dbReference type="NCBI Taxonomy" id="2528274"/>
    <lineage>
        <taxon>Bacteria</taxon>
        <taxon>Pseudomonadati</taxon>
        <taxon>Nitrospinota/Tectimicrobiota group</taxon>
        <taxon>Candidatus Tectimicrobiota</taxon>
    </lineage>
</organism>
<accession>A0A932GMT0</accession>
<dbReference type="CDD" id="cd00090">
    <property type="entry name" value="HTH_ARSR"/>
    <property type="match status" value="1"/>
</dbReference>
<dbReference type="InterPro" id="IPR036390">
    <property type="entry name" value="WH_DNA-bd_sf"/>
</dbReference>
<feature type="domain" description="IclR-ED" evidence="5">
    <location>
        <begin position="85"/>
        <end position="267"/>
    </location>
</feature>
<dbReference type="InterPro" id="IPR029016">
    <property type="entry name" value="GAF-like_dom_sf"/>
</dbReference>
<dbReference type="AlphaFoldDB" id="A0A932GMT0"/>
<keyword evidence="2" id="KW-0238">DNA-binding</keyword>
<dbReference type="GO" id="GO:0003677">
    <property type="term" value="F:DNA binding"/>
    <property type="evidence" value="ECO:0007669"/>
    <property type="project" value="UniProtKB-KW"/>
</dbReference>
<dbReference type="Gene3D" id="3.30.450.40">
    <property type="match status" value="1"/>
</dbReference>
<comment type="caution">
    <text evidence="6">The sequence shown here is derived from an EMBL/GenBank/DDBJ whole genome shotgun (WGS) entry which is preliminary data.</text>
</comment>
<evidence type="ECO:0000313" key="7">
    <source>
        <dbReference type="Proteomes" id="UP000741360"/>
    </source>
</evidence>
<dbReference type="Pfam" id="PF09339">
    <property type="entry name" value="HTH_IclR"/>
    <property type="match status" value="1"/>
</dbReference>
<dbReference type="InterPro" id="IPR050707">
    <property type="entry name" value="HTH_MetabolicPath_Reg"/>
</dbReference>
<dbReference type="SUPFAM" id="SSF55781">
    <property type="entry name" value="GAF domain-like"/>
    <property type="match status" value="1"/>
</dbReference>
<dbReference type="Proteomes" id="UP000741360">
    <property type="component" value="Unassembled WGS sequence"/>
</dbReference>
<reference evidence="6" key="1">
    <citation type="submission" date="2020-07" db="EMBL/GenBank/DDBJ databases">
        <title>Huge and variable diversity of episymbiotic CPR bacteria and DPANN archaea in groundwater ecosystems.</title>
        <authorList>
            <person name="He C.Y."/>
            <person name="Keren R."/>
            <person name="Whittaker M."/>
            <person name="Farag I.F."/>
            <person name="Doudna J."/>
            <person name="Cate J.H.D."/>
            <person name="Banfield J.F."/>
        </authorList>
    </citation>
    <scope>NUCLEOTIDE SEQUENCE</scope>
    <source>
        <strain evidence="6">NC_groundwater_717_Ag_S-0.2um_59_8</strain>
    </source>
</reference>
<dbReference type="PROSITE" id="PS51077">
    <property type="entry name" value="HTH_ICLR"/>
    <property type="match status" value="1"/>
</dbReference>
<sequence length="276" mass="30224">MKARQRENEGSRSSRGSGADVLKSLRKAIRVLECFSLQEPRLSLSDIARRAQLPLSTAHRILATLRGAGIVEQEGDRELYRLGLKLFELGSMVLANMEVHREALPFIEELSRESGETVHLGVFDGSQVVSIEKMDSPHGLASQVTIGKGAPAYCTAVGKALLAFQSESTIDHVCRLGLTRHTPQTITDPGKLRKELERIRALGYAVDEREHQPDVRCVAAPIRDHTSNVIASMSVSGPATRIPKERIPLLAVRMKEVAGKLSARLGYTGRHPVNSP</sequence>
<evidence type="ECO:0000313" key="6">
    <source>
        <dbReference type="EMBL" id="MBI3013637.1"/>
    </source>
</evidence>
<dbReference type="InterPro" id="IPR011991">
    <property type="entry name" value="ArsR-like_HTH"/>
</dbReference>
<keyword evidence="1" id="KW-0805">Transcription regulation</keyword>
<dbReference type="InterPro" id="IPR036388">
    <property type="entry name" value="WH-like_DNA-bd_sf"/>
</dbReference>
<evidence type="ECO:0000259" key="5">
    <source>
        <dbReference type="PROSITE" id="PS51078"/>
    </source>
</evidence>
<dbReference type="PROSITE" id="PS51078">
    <property type="entry name" value="ICLR_ED"/>
    <property type="match status" value="1"/>
</dbReference>
<dbReference type="PANTHER" id="PTHR30136:SF35">
    <property type="entry name" value="HTH-TYPE TRANSCRIPTIONAL REGULATOR RV1719"/>
    <property type="match status" value="1"/>
</dbReference>
<name>A0A932GMT0_UNCTE</name>
<evidence type="ECO:0000256" key="2">
    <source>
        <dbReference type="ARBA" id="ARBA00023125"/>
    </source>
</evidence>
<protein>
    <submittedName>
        <fullName evidence="6">IclR family transcriptional regulator</fullName>
    </submittedName>
</protein>
<dbReference type="FunFam" id="1.10.10.10:FF:000056">
    <property type="entry name" value="IclR family transcriptional regulator"/>
    <property type="match status" value="1"/>
</dbReference>
<dbReference type="InterPro" id="IPR014757">
    <property type="entry name" value="Tscrpt_reg_IclR_C"/>
</dbReference>
<dbReference type="Pfam" id="PF01614">
    <property type="entry name" value="IclR_C"/>
    <property type="match status" value="1"/>
</dbReference>
<dbReference type="Gene3D" id="1.10.10.10">
    <property type="entry name" value="Winged helix-like DNA-binding domain superfamily/Winged helix DNA-binding domain"/>
    <property type="match status" value="1"/>
</dbReference>
<evidence type="ECO:0000256" key="1">
    <source>
        <dbReference type="ARBA" id="ARBA00023015"/>
    </source>
</evidence>
<dbReference type="InterPro" id="IPR005471">
    <property type="entry name" value="Tscrpt_reg_IclR_N"/>
</dbReference>
<proteinExistence type="predicted"/>
<gene>
    <name evidence="6" type="ORF">HYY65_00920</name>
</gene>
<evidence type="ECO:0000259" key="4">
    <source>
        <dbReference type="PROSITE" id="PS51077"/>
    </source>
</evidence>
<dbReference type="GO" id="GO:0003700">
    <property type="term" value="F:DNA-binding transcription factor activity"/>
    <property type="evidence" value="ECO:0007669"/>
    <property type="project" value="TreeGrafter"/>
</dbReference>
<feature type="domain" description="HTH iclR-type" evidence="4">
    <location>
        <begin position="22"/>
        <end position="84"/>
    </location>
</feature>
<dbReference type="EMBL" id="JACPSX010000014">
    <property type="protein sequence ID" value="MBI3013637.1"/>
    <property type="molecule type" value="Genomic_DNA"/>
</dbReference>
<dbReference type="SUPFAM" id="SSF46785">
    <property type="entry name" value="Winged helix' DNA-binding domain"/>
    <property type="match status" value="1"/>
</dbReference>
<dbReference type="GO" id="GO:0045892">
    <property type="term" value="P:negative regulation of DNA-templated transcription"/>
    <property type="evidence" value="ECO:0007669"/>
    <property type="project" value="TreeGrafter"/>
</dbReference>